<keyword evidence="1" id="KW-0325">Glycoprotein</keyword>
<name>A0A2B4S009_STYPI</name>
<comment type="cofactor">
    <cofactor evidence="1">
        <name>Zn(2+)</name>
        <dbReference type="ChEBI" id="CHEBI:29105"/>
    </cofactor>
</comment>
<dbReference type="PANTHER" id="PTHR10443:SF12">
    <property type="entry name" value="DIPEPTIDASE"/>
    <property type="match status" value="1"/>
</dbReference>
<dbReference type="SUPFAM" id="SSF51556">
    <property type="entry name" value="Metallo-dependent hydrolases"/>
    <property type="match status" value="1"/>
</dbReference>
<gene>
    <name evidence="2" type="primary">Dpep2</name>
    <name evidence="2" type="ORF">AWC38_SpisGene13673</name>
</gene>
<dbReference type="GO" id="GO:0046872">
    <property type="term" value="F:metal ion binding"/>
    <property type="evidence" value="ECO:0007669"/>
    <property type="project" value="UniProtKB-UniRule"/>
</dbReference>
<evidence type="ECO:0000256" key="1">
    <source>
        <dbReference type="RuleBase" id="RU341113"/>
    </source>
</evidence>
<comment type="subunit">
    <text evidence="1">Homodimer; disulfide-linked.</text>
</comment>
<evidence type="ECO:0000313" key="3">
    <source>
        <dbReference type="Proteomes" id="UP000225706"/>
    </source>
</evidence>
<evidence type="ECO:0000313" key="2">
    <source>
        <dbReference type="EMBL" id="PFX21832.1"/>
    </source>
</evidence>
<dbReference type="GO" id="GO:0070573">
    <property type="term" value="F:metallodipeptidase activity"/>
    <property type="evidence" value="ECO:0007669"/>
    <property type="project" value="InterPro"/>
</dbReference>
<keyword evidence="1" id="KW-1015">Disulfide bond</keyword>
<dbReference type="PROSITE" id="PS51365">
    <property type="entry name" value="RENAL_DIPEPTIDASE_2"/>
    <property type="match status" value="1"/>
</dbReference>
<dbReference type="InterPro" id="IPR032466">
    <property type="entry name" value="Metal_Hydrolase"/>
</dbReference>
<protein>
    <recommendedName>
        <fullName evidence="1">Dipeptidase</fullName>
        <ecNumber evidence="1">3.4.13.19</ecNumber>
    </recommendedName>
</protein>
<dbReference type="AlphaFoldDB" id="A0A2B4S009"/>
<keyword evidence="1" id="KW-0479">Metal-binding</keyword>
<comment type="caution">
    <text evidence="2">The sequence shown here is derived from an EMBL/GenBank/DDBJ whole genome shotgun (WGS) entry which is preliminary data.</text>
</comment>
<accession>A0A2B4S009</accession>
<keyword evidence="1" id="KW-0378">Hydrolase</keyword>
<keyword evidence="1" id="KW-0645">Protease</keyword>
<proteinExistence type="inferred from homology"/>
<dbReference type="EMBL" id="LSMT01000261">
    <property type="protein sequence ID" value="PFX21832.1"/>
    <property type="molecule type" value="Genomic_DNA"/>
</dbReference>
<comment type="similarity">
    <text evidence="1">Belongs to the metallo-dependent hydrolases superfamily. Peptidase M19 family.</text>
</comment>
<keyword evidence="1" id="KW-0472">Membrane</keyword>
<dbReference type="GO" id="GO:0098552">
    <property type="term" value="C:side of membrane"/>
    <property type="evidence" value="ECO:0007669"/>
    <property type="project" value="UniProtKB-KW"/>
</dbReference>
<keyword evidence="1" id="KW-0336">GPI-anchor</keyword>
<dbReference type="Pfam" id="PF01244">
    <property type="entry name" value="Peptidase_M19"/>
    <property type="match status" value="2"/>
</dbReference>
<dbReference type="PANTHER" id="PTHR10443">
    <property type="entry name" value="MICROSOMAL DIPEPTIDASE"/>
    <property type="match status" value="1"/>
</dbReference>
<comment type="subcellular location">
    <subcellularLocation>
        <location evidence="1">Membrane</location>
        <topology evidence="1">Lipid-anchor</topology>
        <topology evidence="1">GPI-anchor</topology>
    </subcellularLocation>
</comment>
<dbReference type="GO" id="GO:0006508">
    <property type="term" value="P:proteolysis"/>
    <property type="evidence" value="ECO:0007669"/>
    <property type="project" value="UniProtKB-KW"/>
</dbReference>
<keyword evidence="1" id="KW-0449">Lipoprotein</keyword>
<dbReference type="EC" id="3.4.13.19" evidence="1"/>
<comment type="catalytic activity">
    <reaction evidence="1">
        <text>an L-aminoacyl-L-amino acid + H2O = 2 an L-alpha-amino acid</text>
        <dbReference type="Rhea" id="RHEA:48940"/>
        <dbReference type="ChEBI" id="CHEBI:15377"/>
        <dbReference type="ChEBI" id="CHEBI:59869"/>
        <dbReference type="ChEBI" id="CHEBI:77460"/>
        <dbReference type="EC" id="3.4.13.19"/>
    </reaction>
</comment>
<dbReference type="Gene3D" id="3.20.20.140">
    <property type="entry name" value="Metal-dependent hydrolases"/>
    <property type="match status" value="3"/>
</dbReference>
<dbReference type="STRING" id="50429.A0A2B4S009"/>
<keyword evidence="3" id="KW-1185">Reference proteome</keyword>
<sequence length="208" mass="23485">MVFHNVGTQKENARSPYVTEFIVGTVRSDLEDEHNDIPWQLRKYYMNQMENVTLDKSNPEWHTDIPRLRKGKVGAQDVIREMNRLGMFVDISHVSAKVMRDVLNITEAPDHIDYIKKVAGIDHVGLGGDYDGVPRVPTGLEDVSTYPKLVEELLRRGYSNDEASKVVGGNLLTAMEKMEKVAEAKNNVPPFDVYINVDETCRPALDGL</sequence>
<dbReference type="InterPro" id="IPR008257">
    <property type="entry name" value="Pept_M19"/>
</dbReference>
<keyword evidence="1" id="KW-0482">Metalloprotease</keyword>
<keyword evidence="1" id="KW-0862">Zinc</keyword>
<keyword evidence="1" id="KW-0224">Dipeptidase</keyword>
<dbReference type="OrthoDB" id="445695at2759"/>
<reference evidence="3" key="1">
    <citation type="journal article" date="2017" name="bioRxiv">
        <title>Comparative analysis of the genomes of Stylophora pistillata and Acropora digitifera provides evidence for extensive differences between species of corals.</title>
        <authorList>
            <person name="Voolstra C.R."/>
            <person name="Li Y."/>
            <person name="Liew Y.J."/>
            <person name="Baumgarten S."/>
            <person name="Zoccola D."/>
            <person name="Flot J.-F."/>
            <person name="Tambutte S."/>
            <person name="Allemand D."/>
            <person name="Aranda M."/>
        </authorList>
    </citation>
    <scope>NUCLEOTIDE SEQUENCE [LARGE SCALE GENOMIC DNA]</scope>
</reference>
<dbReference type="Proteomes" id="UP000225706">
    <property type="component" value="Unassembled WGS sequence"/>
</dbReference>
<organism evidence="2 3">
    <name type="scientific">Stylophora pistillata</name>
    <name type="common">Smooth cauliflower coral</name>
    <dbReference type="NCBI Taxonomy" id="50429"/>
    <lineage>
        <taxon>Eukaryota</taxon>
        <taxon>Metazoa</taxon>
        <taxon>Cnidaria</taxon>
        <taxon>Anthozoa</taxon>
        <taxon>Hexacorallia</taxon>
        <taxon>Scleractinia</taxon>
        <taxon>Astrocoeniina</taxon>
        <taxon>Pocilloporidae</taxon>
        <taxon>Stylophora</taxon>
    </lineage>
</organism>